<dbReference type="EMBL" id="SRLO01002095">
    <property type="protein sequence ID" value="TNN33901.1"/>
    <property type="molecule type" value="Genomic_DNA"/>
</dbReference>
<evidence type="ECO:0000313" key="1">
    <source>
        <dbReference type="EMBL" id="TNN33901.1"/>
    </source>
</evidence>
<dbReference type="AlphaFoldDB" id="A0A4Z2EZE3"/>
<dbReference type="Proteomes" id="UP000314294">
    <property type="component" value="Unassembled WGS sequence"/>
</dbReference>
<comment type="caution">
    <text evidence="1">The sequence shown here is derived from an EMBL/GenBank/DDBJ whole genome shotgun (WGS) entry which is preliminary data.</text>
</comment>
<evidence type="ECO:0000313" key="2">
    <source>
        <dbReference type="Proteomes" id="UP000314294"/>
    </source>
</evidence>
<gene>
    <name evidence="1" type="ORF">EYF80_055936</name>
</gene>
<accession>A0A4Z2EZE3</accession>
<proteinExistence type="predicted"/>
<name>A0A4Z2EZE3_9TELE</name>
<protein>
    <submittedName>
        <fullName evidence="1">Uncharacterized protein</fullName>
    </submittedName>
</protein>
<organism evidence="1 2">
    <name type="scientific">Liparis tanakae</name>
    <name type="common">Tanaka's snailfish</name>
    <dbReference type="NCBI Taxonomy" id="230148"/>
    <lineage>
        <taxon>Eukaryota</taxon>
        <taxon>Metazoa</taxon>
        <taxon>Chordata</taxon>
        <taxon>Craniata</taxon>
        <taxon>Vertebrata</taxon>
        <taxon>Euteleostomi</taxon>
        <taxon>Actinopterygii</taxon>
        <taxon>Neopterygii</taxon>
        <taxon>Teleostei</taxon>
        <taxon>Neoteleostei</taxon>
        <taxon>Acanthomorphata</taxon>
        <taxon>Eupercaria</taxon>
        <taxon>Perciformes</taxon>
        <taxon>Cottioidei</taxon>
        <taxon>Cottales</taxon>
        <taxon>Liparidae</taxon>
        <taxon>Liparis</taxon>
    </lineage>
</organism>
<reference evidence="1 2" key="1">
    <citation type="submission" date="2019-03" db="EMBL/GenBank/DDBJ databases">
        <title>First draft genome of Liparis tanakae, snailfish: a comprehensive survey of snailfish specific genes.</title>
        <authorList>
            <person name="Kim W."/>
            <person name="Song I."/>
            <person name="Jeong J.-H."/>
            <person name="Kim D."/>
            <person name="Kim S."/>
            <person name="Ryu S."/>
            <person name="Song J.Y."/>
            <person name="Lee S.K."/>
        </authorList>
    </citation>
    <scope>NUCLEOTIDE SEQUENCE [LARGE SCALE GENOMIC DNA]</scope>
    <source>
        <tissue evidence="1">Muscle</tissue>
    </source>
</reference>
<keyword evidence="2" id="KW-1185">Reference proteome</keyword>
<sequence>MLRTRAQTRCLHLTGDRSAGVCGSEIHPMLQAWHRVMNRCKSSAGCVEPVLDICCRVAPLGAAWTSV</sequence>